<dbReference type="Gene3D" id="2.60.120.200">
    <property type="match status" value="1"/>
</dbReference>
<reference evidence="5 6" key="2">
    <citation type="journal article" date="2014" name="J. Gen. Appl. Microbiol.">
        <title>The early diverging ascomycetous budding yeast Saitoella complicata has three histone deacetylases belonging to the Clr6, Hos2, and Rpd3 lineages.</title>
        <authorList>
            <person name="Nishida H."/>
            <person name="Matsumoto T."/>
            <person name="Kondo S."/>
            <person name="Hamamoto M."/>
            <person name="Yoshikawa H."/>
        </authorList>
    </citation>
    <scope>NUCLEOTIDE SEQUENCE [LARGE SCALE GENOMIC DNA]</scope>
    <source>
        <strain evidence="5 6">NRRL Y-17804</strain>
    </source>
</reference>
<dbReference type="EMBL" id="BACD03000010">
    <property type="protein sequence ID" value="GAO47658.1"/>
    <property type="molecule type" value="Genomic_DNA"/>
</dbReference>
<gene>
    <name evidence="5" type="ORF">G7K_1857-t1</name>
</gene>
<dbReference type="Pfam" id="PF13385">
    <property type="entry name" value="Laminin_G_3"/>
    <property type="match status" value="1"/>
</dbReference>
<evidence type="ECO:0000256" key="1">
    <source>
        <dbReference type="ARBA" id="ARBA00022729"/>
    </source>
</evidence>
<evidence type="ECO:0000259" key="4">
    <source>
        <dbReference type="SMART" id="SM00560"/>
    </source>
</evidence>
<feature type="chain" id="PRO_5002430459" description="LamG-like jellyroll fold domain-containing protein" evidence="3">
    <location>
        <begin position="20"/>
        <end position="281"/>
    </location>
</feature>
<feature type="domain" description="LamG-like jellyroll fold" evidence="4">
    <location>
        <begin position="105"/>
        <end position="261"/>
    </location>
</feature>
<reference evidence="5 6" key="1">
    <citation type="journal article" date="2011" name="J. Gen. Appl. Microbiol.">
        <title>Draft genome sequencing of the enigmatic yeast Saitoella complicata.</title>
        <authorList>
            <person name="Nishida H."/>
            <person name="Hamamoto M."/>
            <person name="Sugiyama J."/>
        </authorList>
    </citation>
    <scope>NUCLEOTIDE SEQUENCE [LARGE SCALE GENOMIC DNA]</scope>
    <source>
        <strain evidence="5 6">NRRL Y-17804</strain>
    </source>
</reference>
<keyword evidence="6" id="KW-1185">Reference proteome</keyword>
<comment type="caution">
    <text evidence="5">The sequence shown here is derived from an EMBL/GenBank/DDBJ whole genome shotgun (WGS) entry which is preliminary data.</text>
</comment>
<reference evidence="5 6" key="3">
    <citation type="journal article" date="2015" name="Genome Announc.">
        <title>Draft Genome Sequence of the Archiascomycetous Yeast Saitoella complicata.</title>
        <authorList>
            <person name="Yamauchi K."/>
            <person name="Kondo S."/>
            <person name="Hamamoto M."/>
            <person name="Takahashi Y."/>
            <person name="Ogura Y."/>
            <person name="Hayashi T."/>
            <person name="Nishida H."/>
        </authorList>
    </citation>
    <scope>NUCLEOTIDE SEQUENCE [LARGE SCALE GENOMIC DNA]</scope>
    <source>
        <strain evidence="5 6">NRRL Y-17804</strain>
    </source>
</reference>
<dbReference type="InterPro" id="IPR006558">
    <property type="entry name" value="LamG-like"/>
</dbReference>
<dbReference type="InterPro" id="IPR013320">
    <property type="entry name" value="ConA-like_dom_sf"/>
</dbReference>
<name>A0A0E9NCX8_SAICN</name>
<keyword evidence="2" id="KW-1015">Disulfide bond</keyword>
<evidence type="ECO:0000256" key="2">
    <source>
        <dbReference type="ARBA" id="ARBA00023157"/>
    </source>
</evidence>
<dbReference type="Proteomes" id="UP000033140">
    <property type="component" value="Unassembled WGS sequence"/>
</dbReference>
<dbReference type="SMART" id="SM00560">
    <property type="entry name" value="LamGL"/>
    <property type="match status" value="1"/>
</dbReference>
<dbReference type="AlphaFoldDB" id="A0A0E9NCX8"/>
<evidence type="ECO:0000256" key="3">
    <source>
        <dbReference type="SAM" id="SignalP"/>
    </source>
</evidence>
<proteinExistence type="predicted"/>
<feature type="signal peptide" evidence="3">
    <location>
        <begin position="1"/>
        <end position="19"/>
    </location>
</feature>
<keyword evidence="1 3" id="KW-0732">Signal</keyword>
<organism evidence="5 6">
    <name type="scientific">Saitoella complicata (strain BCRC 22490 / CBS 7301 / JCM 7358 / NBRC 10748 / NRRL Y-17804)</name>
    <dbReference type="NCBI Taxonomy" id="698492"/>
    <lineage>
        <taxon>Eukaryota</taxon>
        <taxon>Fungi</taxon>
        <taxon>Dikarya</taxon>
        <taxon>Ascomycota</taxon>
        <taxon>Taphrinomycotina</taxon>
        <taxon>Taphrinomycotina incertae sedis</taxon>
        <taxon>Saitoella</taxon>
    </lineage>
</organism>
<evidence type="ECO:0000313" key="6">
    <source>
        <dbReference type="Proteomes" id="UP000033140"/>
    </source>
</evidence>
<protein>
    <recommendedName>
        <fullName evidence="4">LamG-like jellyroll fold domain-containing protein</fullName>
    </recommendedName>
</protein>
<accession>A0A0E9NCX8</accession>
<evidence type="ECO:0000313" key="5">
    <source>
        <dbReference type="EMBL" id="GAO47658.1"/>
    </source>
</evidence>
<dbReference type="SUPFAM" id="SSF49899">
    <property type="entry name" value="Concanavalin A-like lectins/glucanases"/>
    <property type="match status" value="1"/>
</dbReference>
<sequence length="281" mass="30802">MRFLQFAMATLAVATATQAYSTYDKKILSDSPVLYLCMDPASSSTVDGNSTEKDLSGSGTEALYNCDCGTMMSAHLPNGDKAVNFTGTQYLEVASSPNYSIPTTGGLTLEAWIAPSTLQFADDESTGYVHWLSKGTTQAPEWVLRIYSYNNTENRPNRISAYAFNQTGGFGSGSYFQDAVTVNQWIHVVGSYNQTASTKYPRGYVKIYKNGILRGTTGLDQYNTVPWSGTDPLRVGTRDFRSFFEGAIGKVAVYPRELDASTIMGHYEAMTSNGTAYMYSY</sequence>